<protein>
    <submittedName>
        <fullName evidence="6">Hermansky-Pudlak syndrome 1 protein</fullName>
    </submittedName>
</protein>
<feature type="compositionally biased region" description="Polar residues" evidence="1">
    <location>
        <begin position="741"/>
        <end position="752"/>
    </location>
</feature>
<dbReference type="Pfam" id="PF19036">
    <property type="entry name" value="Fuz_longin_1"/>
    <property type="match status" value="1"/>
</dbReference>
<accession>A0ABM0JDE5</accession>
<dbReference type="InterPro" id="IPR043970">
    <property type="entry name" value="FUZ/MON1/HPS1_longin_3"/>
</dbReference>
<dbReference type="Proteomes" id="UP000694888">
    <property type="component" value="Unplaced"/>
</dbReference>
<dbReference type="GeneID" id="101857223"/>
<dbReference type="PANTHER" id="PTHR12761:SF1">
    <property type="entry name" value="BLOC-3 COMPLEX MEMBER HPS1"/>
    <property type="match status" value="1"/>
</dbReference>
<dbReference type="InterPro" id="IPR043972">
    <property type="entry name" value="FUZ/MON1/HPS1_longin_1"/>
</dbReference>
<gene>
    <name evidence="6" type="primary">LOC101857223</name>
</gene>
<evidence type="ECO:0000259" key="3">
    <source>
        <dbReference type="Pfam" id="PF19037"/>
    </source>
</evidence>
<feature type="region of interest" description="Disordered" evidence="1">
    <location>
        <begin position="426"/>
        <end position="452"/>
    </location>
</feature>
<dbReference type="InterPro" id="IPR043971">
    <property type="entry name" value="FUZ/MON1/HPS1_longin_2"/>
</dbReference>
<organism evidence="5 6">
    <name type="scientific">Aplysia californica</name>
    <name type="common">California sea hare</name>
    <dbReference type="NCBI Taxonomy" id="6500"/>
    <lineage>
        <taxon>Eukaryota</taxon>
        <taxon>Metazoa</taxon>
        <taxon>Spiralia</taxon>
        <taxon>Lophotrochozoa</taxon>
        <taxon>Mollusca</taxon>
        <taxon>Gastropoda</taxon>
        <taxon>Heterobranchia</taxon>
        <taxon>Euthyneura</taxon>
        <taxon>Tectipleura</taxon>
        <taxon>Aplysiida</taxon>
        <taxon>Aplysioidea</taxon>
        <taxon>Aplysiidae</taxon>
        <taxon>Aplysia</taxon>
    </lineage>
</organism>
<reference evidence="6" key="1">
    <citation type="submission" date="2025-08" db="UniProtKB">
        <authorList>
            <consortium name="RefSeq"/>
        </authorList>
    </citation>
    <scope>IDENTIFICATION</scope>
</reference>
<proteinExistence type="predicted"/>
<feature type="compositionally biased region" description="Polar residues" evidence="1">
    <location>
        <begin position="716"/>
        <end position="732"/>
    </location>
</feature>
<dbReference type="Pfam" id="PF19037">
    <property type="entry name" value="Fuz_longin_2"/>
    <property type="match status" value="1"/>
</dbReference>
<feature type="compositionally biased region" description="Low complexity" evidence="1">
    <location>
        <begin position="675"/>
        <end position="693"/>
    </location>
</feature>
<dbReference type="InterPro" id="IPR026053">
    <property type="entry name" value="HPS1"/>
</dbReference>
<feature type="compositionally biased region" description="Polar residues" evidence="1">
    <location>
        <begin position="250"/>
        <end position="265"/>
    </location>
</feature>
<name>A0ABM0JDE5_APLCA</name>
<feature type="domain" description="FUZ/MON1/HPS1 third Longin" evidence="4">
    <location>
        <begin position="971"/>
        <end position="1121"/>
    </location>
</feature>
<feature type="region of interest" description="Disordered" evidence="1">
    <location>
        <begin position="712"/>
        <end position="752"/>
    </location>
</feature>
<evidence type="ECO:0000313" key="6">
    <source>
        <dbReference type="RefSeq" id="XP_005091124.2"/>
    </source>
</evidence>
<evidence type="ECO:0000259" key="2">
    <source>
        <dbReference type="Pfam" id="PF19036"/>
    </source>
</evidence>
<feature type="domain" description="FUZ/MON1/HPS1 first Longin" evidence="2">
    <location>
        <begin position="2"/>
        <end position="124"/>
    </location>
</feature>
<feature type="compositionally biased region" description="Polar residues" evidence="1">
    <location>
        <begin position="337"/>
        <end position="350"/>
    </location>
</feature>
<dbReference type="PANTHER" id="PTHR12761">
    <property type="entry name" value="HERMANSKY-PUDLAK SYNDROME PROTEIN 1"/>
    <property type="match status" value="1"/>
</dbReference>
<evidence type="ECO:0000259" key="4">
    <source>
        <dbReference type="Pfam" id="PF19038"/>
    </source>
</evidence>
<feature type="compositionally biased region" description="Polar residues" evidence="1">
    <location>
        <begin position="649"/>
        <end position="674"/>
    </location>
</feature>
<feature type="region of interest" description="Disordered" evidence="1">
    <location>
        <begin position="590"/>
        <end position="693"/>
    </location>
</feature>
<feature type="compositionally biased region" description="Polar residues" evidence="1">
    <location>
        <begin position="624"/>
        <end position="640"/>
    </location>
</feature>
<keyword evidence="5" id="KW-1185">Reference proteome</keyword>
<sequence>MKCLLVVNQLNDPFYIDYDASFAEYIIDRAKEKGLLEQHAETTELDANLVMQLFSPLVLSQWLLIDQTKEPCSAIHCPNGFRFVFRHVDDLLFMAINGDGSETETFLRRKIKVFIRLMRFMFGPVSEEMGLSHLISKKAKWDFLRRVTRHWAVLVDTEQEFLVEAIERLHVNQMVSEKSVEILEKAVKQIQAARDLPTQHALLLVNNKLLALYSNRSAHELRPKDILSVMILAGTMYPQTERLEDLFSRQYTGPQSKSEIPSSIEDNSDGGEDEYHSAPNTPGGGNRSRSSSVKSNHNLDIETLDVPRNKGAPSAIASKNPLSDASSQLSLSESETVKYTASSDPNSASPQVERKPRTISLLDMYKEKYPDSLFEEMKPQTVKETDSKKNAPERINDKVSAEVVVHKEVETKGMIEVSENVGKEPDEIAANPCTNENNVSKSAETQNGKAPPKVTITQLGNAHSEGRGQIAESSFTAGAAPEVVAIHSERPSHNAEAMHTERTISQGEITQIGETHSTVPKTGEMPVLDAEPIHNENVEKSVADISIEHCNKKPEQGGDASDPSGPQNTQIAVDETAFDSVTGNPAAMLGTEAQNVLSPTNTQKRDDSVNRNDSLNDEPDPTLDCQSLSKTSSGADITQLTRERKDNRSTPSFVHPDSSNQNGKEIRASRSSTMSSGHSQEQEGSSAVSEVSRSSSVISNMSKSYPELTANVGESFPSTGHSAGYQQGTKRVSPQPIRASPNPQETGTAESSVLTYQTAGSVVSSPSSPASYRPQNVFLKTSTCRYSPYTIHTAQVLPGVTLVLLSQAPRHIFADYLYQVIHNVQDLLYGRRSELPRSRSLYVYDIINSQLAKLHNNLKKFKGKVRNLSYDIHARWEKEDLKRKLLDFLERDKRTPIPPELESPLLELYKRLKELFSCLFLYPIPETPQLAVTLSQLRVRVNAELLDYREYLNVKAQRNITMTSYIDDFPGLIHFIFIDRHFHQITAPSLNISMNAGESMNATSYLKEKIWQMYQCMMNKLTEGYTTVMMRDGDFYFSYFLWFEDYAGNALPVQESFKPSKALPYPGILSGSFYSKLLRYCFPQAIHGSVRCFEMFLLHVGSVHPQYVAAHCKKLAAKMWEMTGEPYTTASLF</sequence>
<feature type="compositionally biased region" description="Polar residues" evidence="1">
    <location>
        <begin position="287"/>
        <end position="296"/>
    </location>
</feature>
<feature type="compositionally biased region" description="Polar residues" evidence="1">
    <location>
        <begin position="432"/>
        <end position="448"/>
    </location>
</feature>
<feature type="region of interest" description="Disordered" evidence="1">
    <location>
        <begin position="250"/>
        <end position="357"/>
    </location>
</feature>
<evidence type="ECO:0000256" key="1">
    <source>
        <dbReference type="SAM" id="MobiDB-lite"/>
    </source>
</evidence>
<feature type="compositionally biased region" description="Low complexity" evidence="1">
    <location>
        <begin position="322"/>
        <end position="334"/>
    </location>
</feature>
<dbReference type="Pfam" id="PF19038">
    <property type="entry name" value="Fuz_longin_3"/>
    <property type="match status" value="1"/>
</dbReference>
<feature type="compositionally biased region" description="Basic and acidic residues" evidence="1">
    <location>
        <begin position="297"/>
        <end position="308"/>
    </location>
</feature>
<feature type="domain" description="FUZ/MON1/HPS1 second Longin" evidence="3">
    <location>
        <begin position="198"/>
        <end position="240"/>
    </location>
</feature>
<dbReference type="RefSeq" id="XP_005091124.2">
    <property type="nucleotide sequence ID" value="XM_005091067.3"/>
</dbReference>
<evidence type="ECO:0000313" key="5">
    <source>
        <dbReference type="Proteomes" id="UP000694888"/>
    </source>
</evidence>
<feature type="compositionally biased region" description="Polar residues" evidence="1">
    <location>
        <begin position="592"/>
        <end position="602"/>
    </location>
</feature>